<evidence type="ECO:0000256" key="1">
    <source>
        <dbReference type="SAM" id="Phobius"/>
    </source>
</evidence>
<dbReference type="AlphaFoldDB" id="A0A7X5KLV6"/>
<keyword evidence="1" id="KW-1133">Transmembrane helix</keyword>
<feature type="transmembrane region" description="Helical" evidence="1">
    <location>
        <begin position="147"/>
        <end position="164"/>
    </location>
</feature>
<keyword evidence="1" id="KW-0812">Transmembrane</keyword>
<evidence type="ECO:0000313" key="2">
    <source>
        <dbReference type="EMBL" id="NDL67099.1"/>
    </source>
</evidence>
<feature type="transmembrane region" description="Helical" evidence="1">
    <location>
        <begin position="246"/>
        <end position="266"/>
    </location>
</feature>
<comment type="caution">
    <text evidence="2">The sequence shown here is derived from an EMBL/GenBank/DDBJ whole genome shotgun (WGS) entry which is preliminary data.</text>
</comment>
<protein>
    <submittedName>
        <fullName evidence="2">Uncharacterized protein</fullName>
    </submittedName>
</protein>
<feature type="transmembrane region" description="Helical" evidence="1">
    <location>
        <begin position="73"/>
        <end position="96"/>
    </location>
</feature>
<accession>A0A7X5KLV6</accession>
<dbReference type="Proteomes" id="UP000461585">
    <property type="component" value="Unassembled WGS sequence"/>
</dbReference>
<proteinExistence type="predicted"/>
<feature type="transmembrane region" description="Helical" evidence="1">
    <location>
        <begin position="278"/>
        <end position="295"/>
    </location>
</feature>
<reference evidence="2 3" key="1">
    <citation type="submission" date="2020-01" db="EMBL/GenBank/DDBJ databases">
        <title>Anaeroalcalibacter tamaniensis gen. nov., sp. nov., moderately halophilic strictly anaerobic fermenter bacterium from mud volcano of Taman peninsula.</title>
        <authorList>
            <person name="Frolova A."/>
            <person name="Merkel A.Y."/>
            <person name="Slobodkin A.I."/>
        </authorList>
    </citation>
    <scope>NUCLEOTIDE SEQUENCE [LARGE SCALE GENOMIC DNA]</scope>
    <source>
        <strain evidence="2 3">F-3ap</strain>
    </source>
</reference>
<keyword evidence="1" id="KW-0472">Membrane</keyword>
<sequence length="302" mass="32519">MPTNKKIGYAVAAAYAVVAALFLLLADKLPAGGDPWWLGLFGLVQAAVAALLVRRHVRERPRVVNRLQKNNQLLLLQVFGFGILYLVLMRLVYGGLDSGSRQMGMDTLLLPVVLADCLLMELRRLGVLGGRRNRAGKWSTLVAKRHGYVVGLWTIGVLWGAPALGSAPTVLGFVYGTFLLVQMALTYTTLHFSKYLNVWFEVVVLLHLAGTAAGVGGAVGTAAAAAVTLAYLLYRVKGLGWGARTSWILGGIWTGLFAVGIAFLALTGEGMPFPMPLAWVQGGVAAFALLWWLGFKLEKGIR</sequence>
<feature type="transmembrane region" description="Helical" evidence="1">
    <location>
        <begin position="170"/>
        <end position="190"/>
    </location>
</feature>
<dbReference type="EMBL" id="JAAEEH010000010">
    <property type="protein sequence ID" value="NDL67099.1"/>
    <property type="molecule type" value="Genomic_DNA"/>
</dbReference>
<feature type="transmembrane region" description="Helical" evidence="1">
    <location>
        <begin position="202"/>
        <end position="234"/>
    </location>
</feature>
<gene>
    <name evidence="2" type="ORF">GXN74_04965</name>
</gene>
<feature type="transmembrane region" description="Helical" evidence="1">
    <location>
        <begin position="36"/>
        <end position="53"/>
    </location>
</feature>
<evidence type="ECO:0000313" key="3">
    <source>
        <dbReference type="Proteomes" id="UP000461585"/>
    </source>
</evidence>
<feature type="transmembrane region" description="Helical" evidence="1">
    <location>
        <begin position="7"/>
        <end position="24"/>
    </location>
</feature>
<name>A0A7X5KLV6_9FIRM</name>
<dbReference type="RefSeq" id="WP_162369828.1">
    <property type="nucleotide sequence ID" value="NZ_JAAEEH010000010.1"/>
</dbReference>
<organism evidence="2 3">
    <name type="scientific">Anaerotalea alkaliphila</name>
    <dbReference type="NCBI Taxonomy" id="2662126"/>
    <lineage>
        <taxon>Bacteria</taxon>
        <taxon>Bacillati</taxon>
        <taxon>Bacillota</taxon>
        <taxon>Clostridia</taxon>
        <taxon>Eubacteriales</taxon>
        <taxon>Anaerotalea</taxon>
    </lineage>
</organism>
<keyword evidence="3" id="KW-1185">Reference proteome</keyword>